<keyword evidence="2" id="KW-0472">Membrane</keyword>
<reference evidence="3" key="1">
    <citation type="submission" date="2011-04" db="EMBL/GenBank/DDBJ databases">
        <title>Evolution of plant cell wall degrading machinery underlies the functional diversity of forest fungi.</title>
        <authorList>
            <consortium name="US DOE Joint Genome Institute (JGI-PGF)"/>
            <person name="Eastwood D.C."/>
            <person name="Floudas D."/>
            <person name="Binder M."/>
            <person name="Majcherczyk A."/>
            <person name="Schneider P."/>
            <person name="Aerts A."/>
            <person name="Asiegbu F.O."/>
            <person name="Baker S.E."/>
            <person name="Barry K."/>
            <person name="Bendiksby M."/>
            <person name="Blumentritt M."/>
            <person name="Coutinho P.M."/>
            <person name="Cullen D."/>
            <person name="Cullen D."/>
            <person name="Gathman A."/>
            <person name="Goodell B."/>
            <person name="Henrissat B."/>
            <person name="Ihrmark K."/>
            <person name="Kauserud H."/>
            <person name="Kohler A."/>
            <person name="LaButti K."/>
            <person name="Lapidus A."/>
            <person name="Lavin J.L."/>
            <person name="Lee Y.-H."/>
            <person name="Lindquist E."/>
            <person name="Lilly W."/>
            <person name="Lucas S."/>
            <person name="Morin E."/>
            <person name="Murat C."/>
            <person name="Oguiza J.A."/>
            <person name="Park J."/>
            <person name="Pisabarro A.G."/>
            <person name="Riley R."/>
            <person name="Rosling A."/>
            <person name="Salamov A."/>
            <person name="Schmidt O."/>
            <person name="Schmutz J."/>
            <person name="Skrede I."/>
            <person name="Stenlid J."/>
            <person name="Wiebenga A."/>
            <person name="Xie X."/>
            <person name="Kues U."/>
            <person name="Hibbett D.S."/>
            <person name="Hoffmeister D."/>
            <person name="Hogberg N."/>
            <person name="Martin F."/>
            <person name="Grigoriev I.V."/>
            <person name="Watkinson S.C."/>
        </authorList>
    </citation>
    <scope>NUCLEOTIDE SEQUENCE</scope>
    <source>
        <strain evidence="3">S7.9</strain>
    </source>
</reference>
<keyword evidence="2" id="KW-0812">Transmembrane</keyword>
<feature type="region of interest" description="Disordered" evidence="1">
    <location>
        <begin position="113"/>
        <end position="135"/>
    </location>
</feature>
<dbReference type="GeneID" id="18819438"/>
<evidence type="ECO:0000313" key="3">
    <source>
        <dbReference type="EMBL" id="EGO24785.1"/>
    </source>
</evidence>
<dbReference type="OrthoDB" id="3003645at2759"/>
<feature type="compositionally biased region" description="Basic residues" evidence="1">
    <location>
        <begin position="71"/>
        <end position="80"/>
    </location>
</feature>
<feature type="compositionally biased region" description="Polar residues" evidence="1">
    <location>
        <begin position="230"/>
        <end position="241"/>
    </location>
</feature>
<feature type="transmembrane region" description="Helical" evidence="2">
    <location>
        <begin position="321"/>
        <end position="343"/>
    </location>
</feature>
<dbReference type="RefSeq" id="XP_007318804.1">
    <property type="nucleotide sequence ID" value="XM_007318742.1"/>
</dbReference>
<accession>F8NXW9</accession>
<feature type="compositionally biased region" description="Low complexity" evidence="1">
    <location>
        <begin position="51"/>
        <end position="70"/>
    </location>
</feature>
<sequence length="349" mass="37321">MSLPDGSALGVDVQTEDIFSNGISHMSLDHGNVVDGVVDGLRKPLHDDTSPAESNSSFVSSSSSAPVHFSPKPRRSKSASHRSISQLKTVLSDPSFHSPSQIVGTPFDIGPSPFEYPFPRGESPTTSEPNLPLSSSLPAAPVSHVAHSHSLPPINPPWAPLVSKSFPLIAPPPIKANLSSSHPKLRQGAVREPPIPPGLAKKRHQFSMSSQSRRTTDEIDEVPRGRRPSRFSQSDVDPQKQNGEESDVTYTPDTTELANPERFPVTDGTTNGDVVDANGEVKLPSPHRLVDGPQKNAQSPDIGKALSAISEGSGFHPTVSAFISLIFTLSFISMFLSVFAWVLKISLGS</sequence>
<protein>
    <submittedName>
        <fullName evidence="3">Uncharacterized protein</fullName>
    </submittedName>
</protein>
<feature type="compositionally biased region" description="Low complexity" evidence="1">
    <location>
        <begin position="123"/>
        <end position="135"/>
    </location>
</feature>
<gene>
    <name evidence="3" type="ORF">SERLADRAFT_468599</name>
</gene>
<dbReference type="KEGG" id="sla:SERLADRAFT_468599"/>
<dbReference type="AlphaFoldDB" id="F8NXW9"/>
<dbReference type="HOGENOM" id="CLU_794920_0_0_1"/>
<name>F8NXW9_SERL9</name>
<dbReference type="EMBL" id="GL945434">
    <property type="protein sequence ID" value="EGO24785.1"/>
    <property type="molecule type" value="Genomic_DNA"/>
</dbReference>
<feature type="region of interest" description="Disordered" evidence="1">
    <location>
        <begin position="42"/>
        <end position="85"/>
    </location>
</feature>
<dbReference type="Proteomes" id="UP000008064">
    <property type="component" value="Unassembled WGS sequence"/>
</dbReference>
<organism>
    <name type="scientific">Serpula lacrymans var. lacrymans (strain S7.9)</name>
    <name type="common">Dry rot fungus</name>
    <dbReference type="NCBI Taxonomy" id="578457"/>
    <lineage>
        <taxon>Eukaryota</taxon>
        <taxon>Fungi</taxon>
        <taxon>Dikarya</taxon>
        <taxon>Basidiomycota</taxon>
        <taxon>Agaricomycotina</taxon>
        <taxon>Agaricomycetes</taxon>
        <taxon>Agaricomycetidae</taxon>
        <taxon>Boletales</taxon>
        <taxon>Coniophorineae</taxon>
        <taxon>Serpulaceae</taxon>
        <taxon>Serpula</taxon>
    </lineage>
</organism>
<evidence type="ECO:0000256" key="1">
    <source>
        <dbReference type="SAM" id="MobiDB-lite"/>
    </source>
</evidence>
<proteinExistence type="predicted"/>
<evidence type="ECO:0000256" key="2">
    <source>
        <dbReference type="SAM" id="Phobius"/>
    </source>
</evidence>
<feature type="region of interest" description="Disordered" evidence="1">
    <location>
        <begin position="177"/>
        <end position="272"/>
    </location>
</feature>
<feature type="compositionally biased region" description="Polar residues" evidence="1">
    <location>
        <begin position="248"/>
        <end position="257"/>
    </location>
</feature>
<keyword evidence="2" id="KW-1133">Transmembrane helix</keyword>
<feature type="compositionally biased region" description="Basic and acidic residues" evidence="1">
    <location>
        <begin position="214"/>
        <end position="224"/>
    </location>
</feature>